<feature type="transmembrane region" description="Helical" evidence="1">
    <location>
        <begin position="24"/>
        <end position="41"/>
    </location>
</feature>
<dbReference type="AlphaFoldDB" id="A0A1A9I2Y7"/>
<dbReference type="KEGG" id="nia:A8C56_12500"/>
<organism evidence="2 3">
    <name type="scientific">Niabella ginsenosidivorans</name>
    <dbReference type="NCBI Taxonomy" id="1176587"/>
    <lineage>
        <taxon>Bacteria</taxon>
        <taxon>Pseudomonadati</taxon>
        <taxon>Bacteroidota</taxon>
        <taxon>Chitinophagia</taxon>
        <taxon>Chitinophagales</taxon>
        <taxon>Chitinophagaceae</taxon>
        <taxon>Niabella</taxon>
    </lineage>
</organism>
<dbReference type="Proteomes" id="UP000077667">
    <property type="component" value="Chromosome"/>
</dbReference>
<protein>
    <recommendedName>
        <fullName evidence="4">Conjugal transfer protein TraF</fullName>
    </recommendedName>
</protein>
<sequence length="102" mass="11556">MASVYQINRGVNQPVMFKGLKAQYIWYLGGGLVILLVFFAVLYICGVNMFICLGIIFTSGGILFKKVYGMSRKYGEHGLMKKLGKRQVPELIKNNSREVFIK</sequence>
<evidence type="ECO:0000313" key="3">
    <source>
        <dbReference type="Proteomes" id="UP000077667"/>
    </source>
</evidence>
<name>A0A1A9I2Y7_9BACT</name>
<evidence type="ECO:0000313" key="2">
    <source>
        <dbReference type="EMBL" id="ANH81695.1"/>
    </source>
</evidence>
<evidence type="ECO:0000256" key="1">
    <source>
        <dbReference type="SAM" id="Phobius"/>
    </source>
</evidence>
<dbReference type="EMBL" id="CP015772">
    <property type="protein sequence ID" value="ANH81695.1"/>
    <property type="molecule type" value="Genomic_DNA"/>
</dbReference>
<keyword evidence="3" id="KW-1185">Reference proteome</keyword>
<keyword evidence="1" id="KW-0812">Transmembrane</keyword>
<gene>
    <name evidence="2" type="ORF">A8C56_12500</name>
</gene>
<dbReference type="RefSeq" id="WP_067756498.1">
    <property type="nucleotide sequence ID" value="NZ_CP015772.1"/>
</dbReference>
<keyword evidence="1" id="KW-0472">Membrane</keyword>
<proteinExistence type="predicted"/>
<feature type="transmembrane region" description="Helical" evidence="1">
    <location>
        <begin position="47"/>
        <end position="64"/>
    </location>
</feature>
<dbReference type="OrthoDB" id="1273979at2"/>
<reference evidence="2 3" key="1">
    <citation type="submission" date="2016-05" db="EMBL/GenBank/DDBJ databases">
        <title>Niabella ginsenosidivorans BS26 whole genome sequencing.</title>
        <authorList>
            <person name="Im W.T."/>
            <person name="Siddiqi M.Z."/>
        </authorList>
    </citation>
    <scope>NUCLEOTIDE SEQUENCE [LARGE SCALE GENOMIC DNA]</scope>
    <source>
        <strain evidence="2 3">BS26</strain>
    </source>
</reference>
<dbReference type="STRING" id="1176587.A8C56_12500"/>
<evidence type="ECO:0008006" key="4">
    <source>
        <dbReference type="Google" id="ProtNLM"/>
    </source>
</evidence>
<accession>A0A1A9I2Y7</accession>
<dbReference type="InterPro" id="IPR025407">
    <property type="entry name" value="DUF4133"/>
</dbReference>
<dbReference type="Pfam" id="PF13571">
    <property type="entry name" value="DUF4133"/>
    <property type="match status" value="1"/>
</dbReference>
<keyword evidence="1" id="KW-1133">Transmembrane helix</keyword>